<keyword evidence="2" id="KW-0812">Transmembrane</keyword>
<evidence type="ECO:0000313" key="4">
    <source>
        <dbReference type="EMBL" id="KIZ03635.1"/>
    </source>
</evidence>
<dbReference type="GeneID" id="25737203"/>
<dbReference type="RefSeq" id="XP_013902654.1">
    <property type="nucleotide sequence ID" value="XM_014047200.1"/>
</dbReference>
<gene>
    <name evidence="4" type="ORF">MNEG_4325</name>
</gene>
<dbReference type="Gene3D" id="1.20.58.390">
    <property type="entry name" value="Neurotransmitter-gated ion-channel transmembrane domain"/>
    <property type="match status" value="1"/>
</dbReference>
<proteinExistence type="predicted"/>
<name>A0A0D2ML76_9CHLO</name>
<dbReference type="InterPro" id="IPR038050">
    <property type="entry name" value="Neuro_actylchol_rec"/>
</dbReference>
<keyword evidence="2" id="KW-0472">Membrane</keyword>
<dbReference type="AlphaFoldDB" id="A0A0D2ML76"/>
<sequence length="527" mass="55683">MEVPQARTGWSGALVNLIPSVTGNAMFTARTGSDQLSGWSVEGIRLSPYGYPLCKMPLEHANSPSPPDDPSPLVPGHAYALKQGAMEGSCGAAIAALPDPRASVFYRNALVGGVAGQPIVVSGLNVEIIVRRFWVPHVITAILPVVATTWLAFLVFFLPRKDMEARLGAVTGLFLALAAIQFVITGMTPASSYVTAMQQLVLVSYVTLLLTGLENVVLWWLTTYHKNKQKQRAHRQAQLVYQEKLACVRTAVDTWLHNSQAAVAERAQGGGGEPPCGGPSQLLQTRFGGGGDGGPVQLGRLQRPVDREQAKGAGCALAAVVAQACLPERGPCFGPPPSTAHDAPCGGWGADQTQPRHQQSLGRDAISQDGAELRLPVIELPEAGRTSGPNGVPVDGAAAPAACSSQYGPGMDALRAAAAAAAAAEAAVVASAPTPCCASPRAGAWGQGRPRMRRGDSLFAHLPAWRRGPARWWHQWQLFRAFVDENPDYADSVAHMFNKWAALGQFLAYNLAVIIIFAVASQYSGGT</sequence>
<feature type="transmembrane region" description="Helical" evidence="2">
    <location>
        <begin position="134"/>
        <end position="158"/>
    </location>
</feature>
<evidence type="ECO:0000313" key="5">
    <source>
        <dbReference type="Proteomes" id="UP000054498"/>
    </source>
</evidence>
<feature type="transmembrane region" description="Helical" evidence="2">
    <location>
        <begin position="506"/>
        <end position="524"/>
    </location>
</feature>
<reference evidence="4 5" key="1">
    <citation type="journal article" date="2013" name="BMC Genomics">
        <title>Reconstruction of the lipid metabolism for the microalga Monoraphidium neglectum from its genome sequence reveals characteristics suitable for biofuel production.</title>
        <authorList>
            <person name="Bogen C."/>
            <person name="Al-Dilaimi A."/>
            <person name="Albersmeier A."/>
            <person name="Wichmann J."/>
            <person name="Grundmann M."/>
            <person name="Rupp O."/>
            <person name="Lauersen K.J."/>
            <person name="Blifernez-Klassen O."/>
            <person name="Kalinowski J."/>
            <person name="Goesmann A."/>
            <person name="Mussgnug J.H."/>
            <person name="Kruse O."/>
        </authorList>
    </citation>
    <scope>NUCLEOTIDE SEQUENCE [LARGE SCALE GENOMIC DNA]</scope>
    <source>
        <strain evidence="4 5">SAG 48.87</strain>
    </source>
</reference>
<evidence type="ECO:0000259" key="3">
    <source>
        <dbReference type="Pfam" id="PF02932"/>
    </source>
</evidence>
<dbReference type="InterPro" id="IPR006029">
    <property type="entry name" value="Neurotrans-gated_channel_TM"/>
</dbReference>
<dbReference type="OrthoDB" id="2016799at2759"/>
<feature type="region of interest" description="Disordered" evidence="1">
    <location>
        <begin position="266"/>
        <end position="289"/>
    </location>
</feature>
<dbReference type="GO" id="GO:0006811">
    <property type="term" value="P:monoatomic ion transport"/>
    <property type="evidence" value="ECO:0007669"/>
    <property type="project" value="InterPro"/>
</dbReference>
<feature type="transmembrane region" description="Helical" evidence="2">
    <location>
        <begin position="170"/>
        <end position="190"/>
    </location>
</feature>
<dbReference type="Pfam" id="PF02932">
    <property type="entry name" value="Neur_chan_memb"/>
    <property type="match status" value="1"/>
</dbReference>
<dbReference type="SUPFAM" id="SSF90112">
    <property type="entry name" value="Neurotransmitter-gated ion-channel transmembrane pore"/>
    <property type="match status" value="1"/>
</dbReference>
<accession>A0A0D2ML76</accession>
<dbReference type="Proteomes" id="UP000054498">
    <property type="component" value="Unassembled WGS sequence"/>
</dbReference>
<dbReference type="KEGG" id="mng:MNEG_4325"/>
<keyword evidence="5" id="KW-1185">Reference proteome</keyword>
<organism evidence="4 5">
    <name type="scientific">Monoraphidium neglectum</name>
    <dbReference type="NCBI Taxonomy" id="145388"/>
    <lineage>
        <taxon>Eukaryota</taxon>
        <taxon>Viridiplantae</taxon>
        <taxon>Chlorophyta</taxon>
        <taxon>core chlorophytes</taxon>
        <taxon>Chlorophyceae</taxon>
        <taxon>CS clade</taxon>
        <taxon>Sphaeropleales</taxon>
        <taxon>Selenastraceae</taxon>
        <taxon>Monoraphidium</taxon>
    </lineage>
</organism>
<evidence type="ECO:0000256" key="1">
    <source>
        <dbReference type="SAM" id="MobiDB-lite"/>
    </source>
</evidence>
<feature type="transmembrane region" description="Helical" evidence="2">
    <location>
        <begin position="202"/>
        <end position="222"/>
    </location>
</feature>
<evidence type="ECO:0000256" key="2">
    <source>
        <dbReference type="SAM" id="Phobius"/>
    </source>
</evidence>
<feature type="domain" description="Neurotransmitter-gated ion-channel transmembrane" evidence="3">
    <location>
        <begin position="142"/>
        <end position="248"/>
    </location>
</feature>
<dbReference type="GO" id="GO:0016020">
    <property type="term" value="C:membrane"/>
    <property type="evidence" value="ECO:0007669"/>
    <property type="project" value="InterPro"/>
</dbReference>
<dbReference type="InterPro" id="IPR036719">
    <property type="entry name" value="Neuro-gated_channel_TM_sf"/>
</dbReference>
<dbReference type="EMBL" id="KK100814">
    <property type="protein sequence ID" value="KIZ03635.1"/>
    <property type="molecule type" value="Genomic_DNA"/>
</dbReference>
<protein>
    <recommendedName>
        <fullName evidence="3">Neurotransmitter-gated ion-channel transmembrane domain-containing protein</fullName>
    </recommendedName>
</protein>
<keyword evidence="2" id="KW-1133">Transmembrane helix</keyword>